<evidence type="ECO:0000313" key="7">
    <source>
        <dbReference type="EMBL" id="PYD62760.1"/>
    </source>
</evidence>
<protein>
    <submittedName>
        <fullName evidence="7">Peptide ABC transporter substrate-binding protein</fullName>
    </submittedName>
</protein>
<evidence type="ECO:0000256" key="4">
    <source>
        <dbReference type="ARBA" id="ARBA00022729"/>
    </source>
</evidence>
<reference evidence="7 8" key="1">
    <citation type="submission" date="2017-07" db="EMBL/GenBank/DDBJ databases">
        <title>A draft genome sequence of Gluconacetobacter entanii LTH 4560.</title>
        <authorList>
            <person name="Skraban J."/>
            <person name="Cleenwerck I."/>
            <person name="Vandamme P."/>
            <person name="Trcek J."/>
        </authorList>
    </citation>
    <scope>NUCLEOTIDE SEQUENCE [LARGE SCALE GENOMIC DNA]</scope>
    <source>
        <strain evidence="7 8">LTH 4560</strain>
    </source>
</reference>
<keyword evidence="4 5" id="KW-0732">Signal</keyword>
<comment type="caution">
    <text evidence="7">The sequence shown here is derived from an EMBL/GenBank/DDBJ whole genome shotgun (WGS) entry which is preliminary data.</text>
</comment>
<dbReference type="RefSeq" id="WP_110913925.1">
    <property type="nucleotide sequence ID" value="NZ_NKUF01000023.1"/>
</dbReference>
<dbReference type="Gene3D" id="3.10.105.10">
    <property type="entry name" value="Dipeptide-binding Protein, Domain 3"/>
    <property type="match status" value="1"/>
</dbReference>
<comment type="similarity">
    <text evidence="2">Belongs to the bacterial solute-binding protein 5 family.</text>
</comment>
<evidence type="ECO:0000256" key="2">
    <source>
        <dbReference type="ARBA" id="ARBA00005695"/>
    </source>
</evidence>
<keyword evidence="3" id="KW-0813">Transport</keyword>
<comment type="subcellular location">
    <subcellularLocation>
        <location evidence="1">Periplasm</location>
    </subcellularLocation>
</comment>
<dbReference type="InterPro" id="IPR000914">
    <property type="entry name" value="SBP_5_dom"/>
</dbReference>
<dbReference type="PIRSF" id="PIRSF002741">
    <property type="entry name" value="MppA"/>
    <property type="match status" value="1"/>
</dbReference>
<dbReference type="GO" id="GO:0030288">
    <property type="term" value="C:outer membrane-bounded periplasmic space"/>
    <property type="evidence" value="ECO:0007669"/>
    <property type="project" value="UniProtKB-ARBA"/>
</dbReference>
<feature type="signal peptide" evidence="5">
    <location>
        <begin position="1"/>
        <end position="26"/>
    </location>
</feature>
<dbReference type="GO" id="GO:0043190">
    <property type="term" value="C:ATP-binding cassette (ABC) transporter complex"/>
    <property type="evidence" value="ECO:0007669"/>
    <property type="project" value="InterPro"/>
</dbReference>
<evidence type="ECO:0000256" key="3">
    <source>
        <dbReference type="ARBA" id="ARBA00022448"/>
    </source>
</evidence>
<dbReference type="SUPFAM" id="SSF53850">
    <property type="entry name" value="Periplasmic binding protein-like II"/>
    <property type="match status" value="1"/>
</dbReference>
<name>A0A318PQL8_9PROT</name>
<gene>
    <name evidence="7" type="ORF">CFR72_10555</name>
</gene>
<feature type="chain" id="PRO_5016252307" evidence="5">
    <location>
        <begin position="27"/>
        <end position="570"/>
    </location>
</feature>
<dbReference type="AlphaFoldDB" id="A0A318PQL8"/>
<accession>A0A318PQL8</accession>
<organism evidence="7 8">
    <name type="scientific">Gluconacetobacter entanii</name>
    <dbReference type="NCBI Taxonomy" id="108528"/>
    <lineage>
        <taxon>Bacteria</taxon>
        <taxon>Pseudomonadati</taxon>
        <taxon>Pseudomonadota</taxon>
        <taxon>Alphaproteobacteria</taxon>
        <taxon>Acetobacterales</taxon>
        <taxon>Acetobacteraceae</taxon>
        <taxon>Gluconacetobacter</taxon>
    </lineage>
</organism>
<dbReference type="CDD" id="cd08506">
    <property type="entry name" value="PBP2_clavulanate_OppA2"/>
    <property type="match status" value="1"/>
</dbReference>
<evidence type="ECO:0000259" key="6">
    <source>
        <dbReference type="Pfam" id="PF00496"/>
    </source>
</evidence>
<dbReference type="OrthoDB" id="7318145at2"/>
<proteinExistence type="inferred from homology"/>
<dbReference type="Proteomes" id="UP000248301">
    <property type="component" value="Unassembled WGS sequence"/>
</dbReference>
<dbReference type="GO" id="GO:1904680">
    <property type="term" value="F:peptide transmembrane transporter activity"/>
    <property type="evidence" value="ECO:0007669"/>
    <property type="project" value="TreeGrafter"/>
</dbReference>
<dbReference type="Gene3D" id="3.40.190.10">
    <property type="entry name" value="Periplasmic binding protein-like II"/>
    <property type="match status" value="1"/>
</dbReference>
<dbReference type="GO" id="GO:0015833">
    <property type="term" value="P:peptide transport"/>
    <property type="evidence" value="ECO:0007669"/>
    <property type="project" value="TreeGrafter"/>
</dbReference>
<feature type="domain" description="Solute-binding protein family 5" evidence="6">
    <location>
        <begin position="83"/>
        <end position="473"/>
    </location>
</feature>
<dbReference type="PANTHER" id="PTHR30290:SF10">
    <property type="entry name" value="PERIPLASMIC OLIGOPEPTIDE-BINDING PROTEIN-RELATED"/>
    <property type="match status" value="1"/>
</dbReference>
<dbReference type="InterPro" id="IPR039424">
    <property type="entry name" value="SBP_5"/>
</dbReference>
<evidence type="ECO:0000256" key="5">
    <source>
        <dbReference type="SAM" id="SignalP"/>
    </source>
</evidence>
<dbReference type="PANTHER" id="PTHR30290">
    <property type="entry name" value="PERIPLASMIC BINDING COMPONENT OF ABC TRANSPORTER"/>
    <property type="match status" value="1"/>
</dbReference>
<sequence length="570" mass="62345">MTPLRLGLALAVAGMTCLHGGGTAHAQDQQDSHRGGTLRLTSRASAGTLDPQIDYATMYMRLFNVVYDGLLNFRKAQGPAGSELVPDLAESLPETPDGGKTWIFTLRRGVRFSDGREVGLDDVVASLRRIFIVGSPTAGSFYGGIIGSDDCMRDPAHCTLADGVQTDPATRRITIRLKEPDAEFPQKIAFPHASILPADTPLHDVGNSPIPGTGPYHIVAYDPQQHMQLARNPYFHAWNNDAQPDGYVDAISYDFGLSDEDGVTAVENGQYDWAFGNKPLDRLGELGARYTAQVHVQPLYGLYFLPMNVNLPPFNNLKARQAVNYALDRRAMSILAGGSALGTPLCSMVPPGLLPNDGQCAYTRDASPGHPAPAWRGPDLERARQLVRESGTAGQDVTLVVAANAVDMSMGTYVRGMLQAIGYNAHVRSVSQTIHSTYIENTDNHVQISLREWYADYPSPSNFLDTLLGCENFHPHSDSSINISGFCNAQVQQVMDRARATVDPDAARALWMQANDLITQQSPGVPVIHMNYVDLVSKRLGNYFYTTLYHMIFFCGCRPLCKSFLTHIDV</sequence>
<evidence type="ECO:0000256" key="1">
    <source>
        <dbReference type="ARBA" id="ARBA00004418"/>
    </source>
</evidence>
<evidence type="ECO:0000313" key="8">
    <source>
        <dbReference type="Proteomes" id="UP000248301"/>
    </source>
</evidence>
<dbReference type="InterPro" id="IPR030678">
    <property type="entry name" value="Peptide/Ni-bd"/>
</dbReference>
<dbReference type="EMBL" id="NKUF01000023">
    <property type="protein sequence ID" value="PYD62760.1"/>
    <property type="molecule type" value="Genomic_DNA"/>
</dbReference>
<dbReference type="Pfam" id="PF00496">
    <property type="entry name" value="SBP_bac_5"/>
    <property type="match status" value="1"/>
</dbReference>